<accession>A0A1T5BHC0</accession>
<dbReference type="AlphaFoldDB" id="A0A1T5BHC0"/>
<dbReference type="GO" id="GO:0052689">
    <property type="term" value="F:carboxylic ester hydrolase activity"/>
    <property type="evidence" value="ECO:0007669"/>
    <property type="project" value="TreeGrafter"/>
</dbReference>
<gene>
    <name evidence="2" type="ORF">SAMN06295920_10312</name>
</gene>
<sequence>MKLLGILAAIAMGLVAASPLAAQEAAPACHVGAYRLTDGSIVDIGKAPGAKLRWRKMDGRTGLLTPGEGGHWRSTLGWTDRPDGKDAVFGACGDSAIRFDGAAGRRLDFDMREARFASGDATLSGRLILPKGAGKVPIVVLVHGSEHDSARDFYALQRLFPAAGIGAFVYDKRGTGTSGGTYTQDYLVLAEDAIAAAREARRLAGDRVGRLGYQAGSQGGWVAPLAAKIEPVDFVIVGFGLAVSPLDEEREAIAEGIKLGGYGPDVVAKALAFAEASIAILSSNFTAGFDRLEAARARYKDEPWFRFVRGDVTHIFLETPEAELRARGPALFAGIPLHHDPMPILRNLDTPQLWMLAADDLDAPSGETSRRLRRLIADGRPITLAVFPRTEHGIFEYELSAGGERLSTRQPETYFRMMTDFVRCGRIDGDYPDIAVAGAQPR</sequence>
<feature type="signal peptide" evidence="1">
    <location>
        <begin position="1"/>
        <end position="21"/>
    </location>
</feature>
<dbReference type="RefSeq" id="WP_235862616.1">
    <property type="nucleotide sequence ID" value="NZ_FUYM01000003.1"/>
</dbReference>
<organism evidence="2 3">
    <name type="scientific">Rhizorhabdus histidinilytica</name>
    <dbReference type="NCBI Taxonomy" id="439228"/>
    <lineage>
        <taxon>Bacteria</taxon>
        <taxon>Pseudomonadati</taxon>
        <taxon>Pseudomonadota</taxon>
        <taxon>Alphaproteobacteria</taxon>
        <taxon>Sphingomonadales</taxon>
        <taxon>Sphingomonadaceae</taxon>
        <taxon>Rhizorhabdus</taxon>
    </lineage>
</organism>
<evidence type="ECO:0000256" key="1">
    <source>
        <dbReference type="SAM" id="SignalP"/>
    </source>
</evidence>
<feature type="chain" id="PRO_5012097613" description="Alpha/beta hydrolase" evidence="1">
    <location>
        <begin position="22"/>
        <end position="442"/>
    </location>
</feature>
<dbReference type="Gene3D" id="3.40.50.1820">
    <property type="entry name" value="alpha/beta hydrolase"/>
    <property type="match status" value="1"/>
</dbReference>
<dbReference type="InterPro" id="IPR053145">
    <property type="entry name" value="AB_hydrolase_Est10"/>
</dbReference>
<protein>
    <recommendedName>
        <fullName evidence="4">Alpha/beta hydrolase</fullName>
    </recommendedName>
</protein>
<name>A0A1T5BHC0_9SPHN</name>
<dbReference type="SUPFAM" id="SSF53474">
    <property type="entry name" value="alpha/beta-Hydrolases"/>
    <property type="match status" value="1"/>
</dbReference>
<proteinExistence type="predicted"/>
<reference evidence="3" key="1">
    <citation type="submission" date="2017-02" db="EMBL/GenBank/DDBJ databases">
        <authorList>
            <person name="Varghese N."/>
            <person name="Submissions S."/>
        </authorList>
    </citation>
    <scope>NUCLEOTIDE SEQUENCE [LARGE SCALE GENOMIC DNA]</scope>
    <source>
        <strain evidence="3">UM2</strain>
    </source>
</reference>
<dbReference type="EMBL" id="FUYM01000003">
    <property type="protein sequence ID" value="SKB46400.1"/>
    <property type="molecule type" value="Genomic_DNA"/>
</dbReference>
<keyword evidence="3" id="KW-1185">Reference proteome</keyword>
<dbReference type="PANTHER" id="PTHR43265:SF1">
    <property type="entry name" value="ESTERASE ESTD"/>
    <property type="match status" value="1"/>
</dbReference>
<dbReference type="InterPro" id="IPR029058">
    <property type="entry name" value="AB_hydrolase_fold"/>
</dbReference>
<dbReference type="PANTHER" id="PTHR43265">
    <property type="entry name" value="ESTERASE ESTD"/>
    <property type="match status" value="1"/>
</dbReference>
<evidence type="ECO:0000313" key="2">
    <source>
        <dbReference type="EMBL" id="SKB46400.1"/>
    </source>
</evidence>
<evidence type="ECO:0008006" key="4">
    <source>
        <dbReference type="Google" id="ProtNLM"/>
    </source>
</evidence>
<evidence type="ECO:0000313" key="3">
    <source>
        <dbReference type="Proteomes" id="UP000189818"/>
    </source>
</evidence>
<dbReference type="Proteomes" id="UP000189818">
    <property type="component" value="Unassembled WGS sequence"/>
</dbReference>
<dbReference type="STRING" id="439228.SAMN06295920_10312"/>
<keyword evidence="1" id="KW-0732">Signal</keyword>